<dbReference type="InterPro" id="IPR013783">
    <property type="entry name" value="Ig-like_fold"/>
</dbReference>
<evidence type="ECO:0000313" key="4">
    <source>
        <dbReference type="Ensembl" id="ENSSPUP00000021369.1"/>
    </source>
</evidence>
<keyword evidence="5" id="KW-1185">Reference proteome</keyword>
<dbReference type="InterPro" id="IPR014756">
    <property type="entry name" value="Ig_E-set"/>
</dbReference>
<dbReference type="AlphaFoldDB" id="A0A8D0HMC3"/>
<dbReference type="Pfam" id="PF24536">
    <property type="entry name" value="NXPE4_C"/>
    <property type="match status" value="1"/>
</dbReference>
<dbReference type="SUPFAM" id="SSF81296">
    <property type="entry name" value="E set domains"/>
    <property type="match status" value="1"/>
</dbReference>
<proteinExistence type="inferred from homology"/>
<accession>A0A8D0HMC3</accession>
<feature type="domain" description="NXPE C-terminal" evidence="3">
    <location>
        <begin position="324"/>
        <end position="544"/>
    </location>
</feature>
<comment type="similarity">
    <text evidence="1">Belongs to the NXPE family.</text>
</comment>
<dbReference type="PANTHER" id="PTHR16165">
    <property type="entry name" value="NXPE FAMILY MEMBER"/>
    <property type="match status" value="1"/>
</dbReference>
<dbReference type="Gene3D" id="2.60.40.10">
    <property type="entry name" value="Immunoglobulins"/>
    <property type="match status" value="1"/>
</dbReference>
<sequence length="548" mass="60487">MSQGSRAAAVLWIGVIFSLGIMYRSSRHPQPPQRRLLPPLPAGPKATRTQPPPPPPRTTSLEATELLKLLKLIEWPAPQEAAVPFQHSTSPTQSQYRLLHPNANYSVGGTLLVRLEARDHRRQPKPYGGDLFRAKLHSPAQKAGVVGSVQDHRNGTYTLAFPLLWAGDVAVSVRLIHSSEAVGILRHIRDSQPSTVAFLGYFLEAGKPGPEEVTECNVHPLPDPATGCEYTDSNTGEHWFCVRPQRFPCSALVHHSAGRYKPVVAANESAFLSGNVTDQIVPDGHLPPLHVLMGAQQVVASPVQRCVPGLEPRDPPGFYYNDLWVSLSCMGRSFSTPALALACLKGKIIHMIGDSTLRQWWEYLLGFIPSLKRIDLHVTYQSGPLLAVEMEQGLVLRWRAHGNPLRTSKTLVADLHYTANELDGLGGGPDMVVVFTLWAHFTTFPIELYVQRLQTVRRAVAKLLSRSPGTTVLIKSANTGYKSVYGSDWLSLQLDRILREMFAGMPVVIIDAWAMTACHYLPDNIHPGKVIVRNEVDVFLSYVCPQPA</sequence>
<dbReference type="Pfam" id="PF06312">
    <property type="entry name" value="Neurexophilin"/>
    <property type="match status" value="1"/>
</dbReference>
<name>A0A8D0HMC3_SPHPU</name>
<evidence type="ECO:0000256" key="2">
    <source>
        <dbReference type="SAM" id="MobiDB-lite"/>
    </source>
</evidence>
<evidence type="ECO:0000259" key="3">
    <source>
        <dbReference type="Pfam" id="PF24536"/>
    </source>
</evidence>
<evidence type="ECO:0000256" key="1">
    <source>
        <dbReference type="ARBA" id="ARBA00005431"/>
    </source>
</evidence>
<dbReference type="OMA" id="CCEYRHP"/>
<dbReference type="Proteomes" id="UP000694392">
    <property type="component" value="Unplaced"/>
</dbReference>
<feature type="region of interest" description="Disordered" evidence="2">
    <location>
        <begin position="28"/>
        <end position="60"/>
    </location>
</feature>
<evidence type="ECO:0000313" key="5">
    <source>
        <dbReference type="Proteomes" id="UP000694392"/>
    </source>
</evidence>
<dbReference type="PANTHER" id="PTHR16165:SF23">
    <property type="entry name" value="NEUREXOPHILIN AND PC-ESTERASE DOMAIN FAMILY, MEMBER 5"/>
    <property type="match status" value="1"/>
</dbReference>
<dbReference type="Ensembl" id="ENSSPUT00000022786.1">
    <property type="protein sequence ID" value="ENSSPUP00000021373.1"/>
    <property type="gene ID" value="ENSSPUG00000016433.1"/>
</dbReference>
<reference evidence="4" key="1">
    <citation type="submission" date="2025-05" db="UniProtKB">
        <authorList>
            <consortium name="Ensembl"/>
        </authorList>
    </citation>
    <scope>IDENTIFICATION</scope>
</reference>
<dbReference type="Ensembl" id="ENSSPUT00000022782.1">
    <property type="protein sequence ID" value="ENSSPUP00000021369.1"/>
    <property type="gene ID" value="ENSSPUG00000016433.1"/>
</dbReference>
<protein>
    <recommendedName>
        <fullName evidence="3">NXPE C-terminal domain-containing protein</fullName>
    </recommendedName>
</protein>
<dbReference type="InterPro" id="IPR026845">
    <property type="entry name" value="NXPH/NXPE"/>
</dbReference>
<organism evidence="4 5">
    <name type="scientific">Sphenodon punctatus</name>
    <name type="common">Tuatara</name>
    <name type="synonym">Hatteria punctata</name>
    <dbReference type="NCBI Taxonomy" id="8508"/>
    <lineage>
        <taxon>Eukaryota</taxon>
        <taxon>Metazoa</taxon>
        <taxon>Chordata</taxon>
        <taxon>Craniata</taxon>
        <taxon>Vertebrata</taxon>
        <taxon>Euteleostomi</taxon>
        <taxon>Lepidosauria</taxon>
        <taxon>Sphenodontia</taxon>
        <taxon>Sphenodontidae</taxon>
        <taxon>Sphenodon</taxon>
    </lineage>
</organism>
<dbReference type="InterPro" id="IPR057106">
    <property type="entry name" value="NXPE4_C"/>
</dbReference>
<dbReference type="GeneTree" id="ENSGT00950000182866"/>